<dbReference type="PANTHER" id="PTHR11839:SF18">
    <property type="entry name" value="NUDIX HYDROLASE DOMAIN-CONTAINING PROTEIN"/>
    <property type="match status" value="1"/>
</dbReference>
<dbReference type="KEGG" id="run:DR864_20480"/>
<keyword evidence="10" id="KW-1185">Reference proteome</keyword>
<evidence type="ECO:0000313" key="9">
    <source>
        <dbReference type="EMBL" id="AXE19956.1"/>
    </source>
</evidence>
<sequence length="185" mass="20843">MSLPFETENPWKTLTSSVVYDNKWIQVRHEEVLNPSGGPGIYGVVHYKNKAIGVIPIDDEGFTYLVGQYRYPLEEYSWEIPEGGGPMDEDPIEGAKRELLEETGLIAAQWTKIARVHLSNSVGDEEGFLYIAEQLTQAQQQPEDTEQLHVARIPLKEAIEMVMRSEITDSLSVMGLLKVARLRGI</sequence>
<dbReference type="GO" id="GO:0005829">
    <property type="term" value="C:cytosol"/>
    <property type="evidence" value="ECO:0007669"/>
    <property type="project" value="TreeGrafter"/>
</dbReference>
<dbReference type="InterPro" id="IPR000086">
    <property type="entry name" value="NUDIX_hydrolase_dom"/>
</dbReference>
<dbReference type="InterPro" id="IPR020084">
    <property type="entry name" value="NUDIX_hydrolase_CS"/>
</dbReference>
<accession>A0A344TMT5</accession>
<dbReference type="Pfam" id="PF00293">
    <property type="entry name" value="NUDIX"/>
    <property type="match status" value="1"/>
</dbReference>
<dbReference type="RefSeq" id="WP_114068722.1">
    <property type="nucleotide sequence ID" value="NZ_CP030850.1"/>
</dbReference>
<dbReference type="Gene3D" id="3.90.79.10">
    <property type="entry name" value="Nucleoside Triphosphate Pyrophosphohydrolase"/>
    <property type="match status" value="1"/>
</dbReference>
<dbReference type="GO" id="GO:0016787">
    <property type="term" value="F:hydrolase activity"/>
    <property type="evidence" value="ECO:0007669"/>
    <property type="project" value="UniProtKB-KW"/>
</dbReference>
<evidence type="ECO:0000256" key="2">
    <source>
        <dbReference type="ARBA" id="ARBA00001946"/>
    </source>
</evidence>
<reference evidence="9 10" key="1">
    <citation type="submission" date="2018-07" db="EMBL/GenBank/DDBJ databases">
        <title>Genome sequencing of Runella.</title>
        <authorList>
            <person name="Baek M.-G."/>
            <person name="Yi H."/>
        </authorList>
    </citation>
    <scope>NUCLEOTIDE SEQUENCE [LARGE SCALE GENOMIC DNA]</scope>
    <source>
        <strain evidence="9 10">HYN0085</strain>
    </source>
</reference>
<evidence type="ECO:0000256" key="1">
    <source>
        <dbReference type="ARBA" id="ARBA00000847"/>
    </source>
</evidence>
<dbReference type="InterPro" id="IPR015797">
    <property type="entry name" value="NUDIX_hydrolase-like_dom_sf"/>
</dbReference>
<evidence type="ECO:0000256" key="6">
    <source>
        <dbReference type="ARBA" id="ARBA00032162"/>
    </source>
</evidence>
<organism evidence="9 10">
    <name type="scientific">Runella rosea</name>
    <dbReference type="NCBI Taxonomy" id="2259595"/>
    <lineage>
        <taxon>Bacteria</taxon>
        <taxon>Pseudomonadati</taxon>
        <taxon>Bacteroidota</taxon>
        <taxon>Cytophagia</taxon>
        <taxon>Cytophagales</taxon>
        <taxon>Spirosomataceae</taxon>
        <taxon>Runella</taxon>
    </lineage>
</organism>
<evidence type="ECO:0000259" key="8">
    <source>
        <dbReference type="PROSITE" id="PS51462"/>
    </source>
</evidence>
<dbReference type="EMBL" id="CP030850">
    <property type="protein sequence ID" value="AXE19956.1"/>
    <property type="molecule type" value="Genomic_DNA"/>
</dbReference>
<feature type="domain" description="Nudix hydrolase" evidence="8">
    <location>
        <begin position="47"/>
        <end position="175"/>
    </location>
</feature>
<evidence type="ECO:0000313" key="10">
    <source>
        <dbReference type="Proteomes" id="UP000251993"/>
    </source>
</evidence>
<dbReference type="GO" id="GO:0006753">
    <property type="term" value="P:nucleoside phosphate metabolic process"/>
    <property type="evidence" value="ECO:0007669"/>
    <property type="project" value="TreeGrafter"/>
</dbReference>
<keyword evidence="5" id="KW-0378">Hydrolase</keyword>
<dbReference type="PROSITE" id="PS51462">
    <property type="entry name" value="NUDIX"/>
    <property type="match status" value="1"/>
</dbReference>
<comment type="cofactor">
    <cofactor evidence="2">
        <name>Mg(2+)</name>
        <dbReference type="ChEBI" id="CHEBI:18420"/>
    </cofactor>
</comment>
<dbReference type="Proteomes" id="UP000251993">
    <property type="component" value="Chromosome"/>
</dbReference>
<evidence type="ECO:0000256" key="5">
    <source>
        <dbReference type="ARBA" id="ARBA00022801"/>
    </source>
</evidence>
<protein>
    <recommendedName>
        <fullName evidence="4">GDP-mannose pyrophosphatase</fullName>
    </recommendedName>
    <alternativeName>
        <fullName evidence="6">GDP-mannose hydrolase</fullName>
    </alternativeName>
    <alternativeName>
        <fullName evidence="7">GDPMK</fullName>
    </alternativeName>
</protein>
<dbReference type="SUPFAM" id="SSF55811">
    <property type="entry name" value="Nudix"/>
    <property type="match status" value="1"/>
</dbReference>
<evidence type="ECO:0000256" key="4">
    <source>
        <dbReference type="ARBA" id="ARBA00016377"/>
    </source>
</evidence>
<dbReference type="OrthoDB" id="9806150at2"/>
<dbReference type="GO" id="GO:0019693">
    <property type="term" value="P:ribose phosphate metabolic process"/>
    <property type="evidence" value="ECO:0007669"/>
    <property type="project" value="TreeGrafter"/>
</dbReference>
<proteinExistence type="inferred from homology"/>
<evidence type="ECO:0000256" key="7">
    <source>
        <dbReference type="ARBA" id="ARBA00032272"/>
    </source>
</evidence>
<dbReference type="CDD" id="cd24161">
    <property type="entry name" value="NUDIX_ADPRase_Ndx2"/>
    <property type="match status" value="1"/>
</dbReference>
<name>A0A344TMT5_9BACT</name>
<comment type="catalytic activity">
    <reaction evidence="1">
        <text>GDP-alpha-D-mannose + H2O = alpha-D-mannose 1-phosphate + GMP + 2 H(+)</text>
        <dbReference type="Rhea" id="RHEA:27978"/>
        <dbReference type="ChEBI" id="CHEBI:15377"/>
        <dbReference type="ChEBI" id="CHEBI:15378"/>
        <dbReference type="ChEBI" id="CHEBI:57527"/>
        <dbReference type="ChEBI" id="CHEBI:58115"/>
        <dbReference type="ChEBI" id="CHEBI:58409"/>
    </reaction>
</comment>
<dbReference type="AlphaFoldDB" id="A0A344TMT5"/>
<evidence type="ECO:0000256" key="3">
    <source>
        <dbReference type="ARBA" id="ARBA00007275"/>
    </source>
</evidence>
<comment type="similarity">
    <text evidence="3">Belongs to the Nudix hydrolase family. NudK subfamily.</text>
</comment>
<gene>
    <name evidence="9" type="ORF">DR864_20480</name>
</gene>
<dbReference type="PROSITE" id="PS00893">
    <property type="entry name" value="NUDIX_BOX"/>
    <property type="match status" value="1"/>
</dbReference>
<dbReference type="PANTHER" id="PTHR11839">
    <property type="entry name" value="UDP/ADP-SUGAR PYROPHOSPHATASE"/>
    <property type="match status" value="1"/>
</dbReference>